<dbReference type="EMBL" id="NIGF01000001">
    <property type="protein sequence ID" value="PQV65288.1"/>
    <property type="molecule type" value="Genomic_DNA"/>
</dbReference>
<dbReference type="AlphaFoldDB" id="A0A2S8SWW2"/>
<keyword evidence="3" id="KW-1185">Reference proteome</keyword>
<gene>
    <name evidence="2" type="ORF">B1R32_10126</name>
</gene>
<feature type="chain" id="PRO_5015652633" evidence="1">
    <location>
        <begin position="22"/>
        <end position="296"/>
    </location>
</feature>
<feature type="signal peptide" evidence="1">
    <location>
        <begin position="1"/>
        <end position="21"/>
    </location>
</feature>
<evidence type="ECO:0000313" key="3">
    <source>
        <dbReference type="Proteomes" id="UP000237684"/>
    </source>
</evidence>
<dbReference type="InParanoid" id="A0A2S8SWW2"/>
<comment type="caution">
    <text evidence="2">The sequence shown here is derived from an EMBL/GenBank/DDBJ whole genome shotgun (WGS) entry which is preliminary data.</text>
</comment>
<organism evidence="2 3">
    <name type="scientific">Abditibacterium utsteinense</name>
    <dbReference type="NCBI Taxonomy" id="1960156"/>
    <lineage>
        <taxon>Bacteria</taxon>
        <taxon>Pseudomonadati</taxon>
        <taxon>Abditibacteriota</taxon>
        <taxon>Abditibacteriia</taxon>
        <taxon>Abditibacteriales</taxon>
        <taxon>Abditibacteriaceae</taxon>
        <taxon>Abditibacterium</taxon>
    </lineage>
</organism>
<proteinExistence type="predicted"/>
<reference evidence="2 3" key="1">
    <citation type="journal article" date="2018" name="Syst. Appl. Microbiol.">
        <title>Abditibacterium utsteinense sp. nov., the first cultivated member of candidate phylum FBP, isolated from ice-free Antarctic soil samples.</title>
        <authorList>
            <person name="Tahon G."/>
            <person name="Tytgat B."/>
            <person name="Lebbe L."/>
            <person name="Carlier A."/>
            <person name="Willems A."/>
        </authorList>
    </citation>
    <scope>NUCLEOTIDE SEQUENCE [LARGE SCALE GENOMIC DNA]</scope>
    <source>
        <strain evidence="2 3">LMG 29911</strain>
    </source>
</reference>
<name>A0A2S8SWW2_9BACT</name>
<evidence type="ECO:0000256" key="1">
    <source>
        <dbReference type="SAM" id="SignalP"/>
    </source>
</evidence>
<dbReference type="Proteomes" id="UP000237684">
    <property type="component" value="Unassembled WGS sequence"/>
</dbReference>
<dbReference type="RefSeq" id="WP_123580179.1">
    <property type="nucleotide sequence ID" value="NZ_NIGF01000001.1"/>
</dbReference>
<sequence length="296" mass="31853">MIQRLFFVFALCFALSSRAFCAPDAPPSPAPNAEAPRVAFWDPLTGTSDESVELKSEAMTRVAAWMRASGAIVSVLRIDEIGDAQIFSSQKFDLLVTPGEALPTFLQSTAAEFASSGGVLMALGAREAPWSVPLVPDVNGKWRFRPDAKRAAPASLNFGAHFSDFGDAHGTFFHRATPLLEKYLSTKNEANAARNETEENAPSLFEGFLPAPHLEFDKDTEVTPIVRSFGGGKEPMEGAPQIFLARRGNFKALVVLSDVWTSDDAEADAFQGGAALFGALCQIARDFARAHPATAK</sequence>
<protein>
    <submittedName>
        <fullName evidence="2">Uncharacterized protein</fullName>
    </submittedName>
</protein>
<keyword evidence="1" id="KW-0732">Signal</keyword>
<evidence type="ECO:0000313" key="2">
    <source>
        <dbReference type="EMBL" id="PQV65288.1"/>
    </source>
</evidence>
<accession>A0A2S8SWW2</accession>